<dbReference type="InterPro" id="IPR013324">
    <property type="entry name" value="RNA_pol_sigma_r3/r4-like"/>
</dbReference>
<comment type="similarity">
    <text evidence="1">Belongs to the sigma-70 factor family. ECF subfamily.</text>
</comment>
<dbReference type="SUPFAM" id="SSF88659">
    <property type="entry name" value="Sigma3 and sigma4 domains of RNA polymerase sigma factors"/>
    <property type="match status" value="1"/>
</dbReference>
<keyword evidence="2" id="KW-0805">Transcription regulation</keyword>
<accession>A0A6G1Z992</accession>
<dbReference type="SUPFAM" id="SSF88946">
    <property type="entry name" value="Sigma2 domain of RNA polymerase sigma factors"/>
    <property type="match status" value="1"/>
</dbReference>
<dbReference type="Gene3D" id="1.10.10.10">
    <property type="entry name" value="Winged helix-like DNA-binding domain superfamily/Winged helix DNA-binding domain"/>
    <property type="match status" value="1"/>
</dbReference>
<dbReference type="GO" id="GO:0006352">
    <property type="term" value="P:DNA-templated transcription initiation"/>
    <property type="evidence" value="ECO:0007669"/>
    <property type="project" value="InterPro"/>
</dbReference>
<dbReference type="InterPro" id="IPR014284">
    <property type="entry name" value="RNA_pol_sigma-70_dom"/>
</dbReference>
<dbReference type="AlphaFoldDB" id="A0A6G1Z992"/>
<evidence type="ECO:0000259" key="5">
    <source>
        <dbReference type="Pfam" id="PF08281"/>
    </source>
</evidence>
<keyword evidence="4" id="KW-0804">Transcription</keyword>
<dbReference type="Pfam" id="PF08281">
    <property type="entry name" value="Sigma70_r4_2"/>
    <property type="match status" value="1"/>
</dbReference>
<dbReference type="EMBL" id="WKLP01000003">
    <property type="protein sequence ID" value="MRY10440.1"/>
    <property type="molecule type" value="Genomic_DNA"/>
</dbReference>
<dbReference type="NCBIfam" id="TIGR02937">
    <property type="entry name" value="sigma70-ECF"/>
    <property type="match status" value="1"/>
</dbReference>
<dbReference type="PANTHER" id="PTHR43133:SF46">
    <property type="entry name" value="RNA POLYMERASE SIGMA-70 FACTOR ECF SUBFAMILY"/>
    <property type="match status" value="1"/>
</dbReference>
<feature type="domain" description="RNA polymerase sigma factor 70 region 4 type 2" evidence="5">
    <location>
        <begin position="126"/>
        <end position="177"/>
    </location>
</feature>
<dbReference type="RefSeq" id="WP_154277975.1">
    <property type="nucleotide sequence ID" value="NZ_WKLJ01000002.1"/>
</dbReference>
<organism evidence="6">
    <name type="scientific">Parabacteroides goldsteinii</name>
    <dbReference type="NCBI Taxonomy" id="328812"/>
    <lineage>
        <taxon>Bacteria</taxon>
        <taxon>Pseudomonadati</taxon>
        <taxon>Bacteroidota</taxon>
        <taxon>Bacteroidia</taxon>
        <taxon>Bacteroidales</taxon>
        <taxon>Tannerellaceae</taxon>
        <taxon>Parabacteroides</taxon>
    </lineage>
</organism>
<dbReference type="Gene3D" id="1.10.1740.10">
    <property type="match status" value="1"/>
</dbReference>
<evidence type="ECO:0000256" key="2">
    <source>
        <dbReference type="ARBA" id="ARBA00023015"/>
    </source>
</evidence>
<gene>
    <name evidence="6" type="ORF">GKE01_03035</name>
</gene>
<dbReference type="InterPro" id="IPR036388">
    <property type="entry name" value="WH-like_DNA-bd_sf"/>
</dbReference>
<reference evidence="6" key="1">
    <citation type="journal article" date="2019" name="Nat. Med.">
        <title>A library of human gut bacterial isolates paired with longitudinal multiomics data enables mechanistic microbiome research.</title>
        <authorList>
            <person name="Poyet M."/>
            <person name="Groussin M."/>
            <person name="Gibbons S.M."/>
            <person name="Avila-Pacheco J."/>
            <person name="Jiang X."/>
            <person name="Kearney S.M."/>
            <person name="Perrotta A.R."/>
            <person name="Berdy B."/>
            <person name="Zhao S."/>
            <person name="Lieberman T.D."/>
            <person name="Swanson P.K."/>
            <person name="Smith M."/>
            <person name="Roesemann S."/>
            <person name="Alexander J.E."/>
            <person name="Rich S.A."/>
            <person name="Livny J."/>
            <person name="Vlamakis H."/>
            <person name="Clish C."/>
            <person name="Bullock K."/>
            <person name="Deik A."/>
            <person name="Scott J."/>
            <person name="Pierce K.A."/>
            <person name="Xavier R.J."/>
            <person name="Alm E.J."/>
        </authorList>
    </citation>
    <scope>NUCLEOTIDE SEQUENCE</scope>
    <source>
        <strain evidence="6">BIOML-A4</strain>
    </source>
</reference>
<proteinExistence type="inferred from homology"/>
<protein>
    <submittedName>
        <fullName evidence="6">Sigma-70 family RNA polymerase sigma factor</fullName>
    </submittedName>
</protein>
<dbReference type="GO" id="GO:0016987">
    <property type="term" value="F:sigma factor activity"/>
    <property type="evidence" value="ECO:0007669"/>
    <property type="project" value="UniProtKB-KW"/>
</dbReference>
<sequence>MPYSLLSDTELWNLFLKGDKKALAYIYKKQYRLLLAYGIKLCNDPELVRDCIQDLFVKLHTNRSNLSETININTYLICALKHRLFKEVSSSVQMETIEDFLFDFTADEEFFERFVDNDEEWMQKKKLEKAIKLLSSRQKEAIYLRFIRDLSYEEIGEVLGINYQSSKNLVSRTLIKLREFYLSL</sequence>
<evidence type="ECO:0000313" key="6">
    <source>
        <dbReference type="EMBL" id="MRY10440.1"/>
    </source>
</evidence>
<dbReference type="GO" id="GO:0003677">
    <property type="term" value="F:DNA binding"/>
    <property type="evidence" value="ECO:0007669"/>
    <property type="project" value="InterPro"/>
</dbReference>
<evidence type="ECO:0000256" key="1">
    <source>
        <dbReference type="ARBA" id="ARBA00010641"/>
    </source>
</evidence>
<dbReference type="InterPro" id="IPR013249">
    <property type="entry name" value="RNA_pol_sigma70_r4_t2"/>
</dbReference>
<comment type="caution">
    <text evidence="6">The sequence shown here is derived from an EMBL/GenBank/DDBJ whole genome shotgun (WGS) entry which is preliminary data.</text>
</comment>
<dbReference type="CDD" id="cd06171">
    <property type="entry name" value="Sigma70_r4"/>
    <property type="match status" value="1"/>
</dbReference>
<dbReference type="InterPro" id="IPR013325">
    <property type="entry name" value="RNA_pol_sigma_r2"/>
</dbReference>
<evidence type="ECO:0000256" key="3">
    <source>
        <dbReference type="ARBA" id="ARBA00023082"/>
    </source>
</evidence>
<evidence type="ECO:0000256" key="4">
    <source>
        <dbReference type="ARBA" id="ARBA00023163"/>
    </source>
</evidence>
<dbReference type="InterPro" id="IPR039425">
    <property type="entry name" value="RNA_pol_sigma-70-like"/>
</dbReference>
<keyword evidence="3" id="KW-0731">Sigma factor</keyword>
<dbReference type="PANTHER" id="PTHR43133">
    <property type="entry name" value="RNA POLYMERASE ECF-TYPE SIGMA FACTO"/>
    <property type="match status" value="1"/>
</dbReference>
<name>A0A6G1Z992_9BACT</name>